<protein>
    <submittedName>
        <fullName evidence="2">NAD(P)/FAD-dependent oxidoreductase</fullName>
    </submittedName>
</protein>
<dbReference type="KEGG" id="oyw:OdinLCB4_002905"/>
<feature type="domain" description="FAD-dependent protein C-terminal" evidence="1">
    <location>
        <begin position="254"/>
        <end position="402"/>
    </location>
</feature>
<accession>A0AAF0D3E4</accession>
<dbReference type="Gene3D" id="3.50.50.60">
    <property type="entry name" value="FAD/NAD(P)-binding domain"/>
    <property type="match status" value="2"/>
</dbReference>
<evidence type="ECO:0000313" key="3">
    <source>
        <dbReference type="Proteomes" id="UP000186851"/>
    </source>
</evidence>
<dbReference type="AlphaFoldDB" id="A0AAF0D3E4"/>
<evidence type="ECO:0000313" key="2">
    <source>
        <dbReference type="EMBL" id="WEU40878.1"/>
    </source>
</evidence>
<dbReference type="Pfam" id="PF01946">
    <property type="entry name" value="Thi4"/>
    <property type="match status" value="1"/>
</dbReference>
<dbReference type="Pfam" id="PF21688">
    <property type="entry name" value="FAD-depend_C"/>
    <property type="match status" value="1"/>
</dbReference>
<dbReference type="InterPro" id="IPR028348">
    <property type="entry name" value="FAD-binding_protein"/>
</dbReference>
<dbReference type="PANTHER" id="PTHR43106:SF1">
    <property type="entry name" value="DEHYDROGENASE-RELATED"/>
    <property type="match status" value="1"/>
</dbReference>
<reference evidence="2" key="2">
    <citation type="journal article" date="2022" name="Nat. Microbiol.">
        <title>A closed Candidatus Odinarchaeum chromosome exposes Asgard archaeal viruses.</title>
        <authorList>
            <person name="Tamarit D."/>
            <person name="Caceres E.F."/>
            <person name="Krupovic M."/>
            <person name="Nijland R."/>
            <person name="Eme L."/>
            <person name="Robinson N.P."/>
            <person name="Ettema T.J.G."/>
        </authorList>
    </citation>
    <scope>NUCLEOTIDE SEQUENCE</scope>
    <source>
        <strain evidence="2">LCB_4</strain>
    </source>
</reference>
<gene>
    <name evidence="2" type="ORF">OdinLCB4_002905</name>
</gene>
<organism evidence="2 3">
    <name type="scientific">Odinarchaeota yellowstonii (strain LCB_4)</name>
    <dbReference type="NCBI Taxonomy" id="1841599"/>
    <lineage>
        <taxon>Archaea</taxon>
        <taxon>Promethearchaeati</taxon>
        <taxon>Candidatus Odinarchaeota</taxon>
        <taxon>Candidatus Odinarchaeia</taxon>
        <taxon>Candidatus Odinarchaeales</taxon>
        <taxon>Candidatus Odinarchaeaceae</taxon>
        <taxon>Candidatus Odinarchaeum</taxon>
    </lineage>
</organism>
<dbReference type="PIRSF" id="PIRSF038984">
    <property type="entry name" value="FAD_binding_protein"/>
    <property type="match status" value="1"/>
</dbReference>
<dbReference type="EMBL" id="CP091871">
    <property type="protein sequence ID" value="WEU40878.1"/>
    <property type="molecule type" value="Genomic_DNA"/>
</dbReference>
<dbReference type="InterPro" id="IPR036188">
    <property type="entry name" value="FAD/NAD-bd_sf"/>
</dbReference>
<proteinExistence type="predicted"/>
<dbReference type="PRINTS" id="PR00368">
    <property type="entry name" value="FADPNR"/>
</dbReference>
<dbReference type="Proteomes" id="UP000186851">
    <property type="component" value="Chromosome"/>
</dbReference>
<name>A0AAF0D3E4_ODILC</name>
<dbReference type="InterPro" id="IPR049516">
    <property type="entry name" value="FAD-depend_C"/>
</dbReference>
<evidence type="ECO:0000259" key="1">
    <source>
        <dbReference type="Pfam" id="PF21688"/>
    </source>
</evidence>
<dbReference type="PANTHER" id="PTHR43106">
    <property type="entry name" value="DEHYDROGENASE-RELATED"/>
    <property type="match status" value="1"/>
</dbReference>
<dbReference type="SUPFAM" id="SSF51905">
    <property type="entry name" value="FAD/NAD(P)-binding domain"/>
    <property type="match status" value="1"/>
</dbReference>
<sequence>MDYDVIIIGAGPAGMFAAYELAKNSNLKTLIIDRGHDVDKRICPISTYSLCTKCNPCNVMAGVGGAGTLSSGLLNLRPDIGGDITSLVKDEEEAYKLVKYVDDIFLSFGAPTEIYEPSPKDIEELSRKAAAVGIEFVPIPQRHMGTDKSPEVIKNMKNYLVEKSVRFMLKTDVTAIEPHKVTLRSGEQLTCKYILAAPGRVGAEWMKQQGKNLGIHTSHMPIDVGVRVEIPAVVLAPIYNIARDPKFHIYTDTYDDFVRTFCVNHRGFVVEEVYDGFVGVNGHAMVGQKSSNSNFAFLVRVALTEPLEDTTAYALSIAHQASILGGKRPILQRLGDLKHGNRSTWERIRRSNVKPTMTSVTPGDIAMALPHRILTDITEGLEKLDAVMPGVDSPTTLLYAPEIKFSANRFPVDSNLETTVEDLFVAGDGVGLSRGLVQAAATGIIAARGIINKHSK</sequence>
<reference evidence="2" key="1">
    <citation type="journal article" date="2017" name="Nature">
        <title>Asgard archaea illuminate the origin of eukaryotic cellular complexity.</title>
        <authorList>
            <person name="Zaremba-Niedzwiedzka K."/>
            <person name="Caceres E.F."/>
            <person name="Saw J.H."/>
            <person name="Backstrom D."/>
            <person name="Juzokaite L."/>
            <person name="Vancaester E."/>
            <person name="Seitz K.W."/>
            <person name="Anantharaman K."/>
            <person name="Starnawski P."/>
            <person name="Kjeldsen K.U."/>
            <person name="Scott M.B."/>
            <person name="Nunoura T."/>
            <person name="Banfield J.F."/>
            <person name="Schramm A."/>
            <person name="Baker B.J."/>
            <person name="Spang A."/>
            <person name="Ettema T.J.G."/>
        </authorList>
    </citation>
    <scope>NUCLEOTIDE SEQUENCE</scope>
    <source>
        <strain evidence="2">LCB_4</strain>
    </source>
</reference>